<evidence type="ECO:0000256" key="4">
    <source>
        <dbReference type="ARBA" id="ARBA00022741"/>
    </source>
</evidence>
<dbReference type="AlphaFoldDB" id="A0A7V7PPY3"/>
<reference evidence="13 14" key="1">
    <citation type="submission" date="2019-09" db="EMBL/GenBank/DDBJ databases">
        <title>YIM 132180 draft genome.</title>
        <authorList>
            <person name="Zhang K."/>
        </authorList>
    </citation>
    <scope>NUCLEOTIDE SEQUENCE [LARGE SCALE GENOMIC DNA]</scope>
    <source>
        <strain evidence="13 14">YIM 132180</strain>
    </source>
</reference>
<evidence type="ECO:0000256" key="2">
    <source>
        <dbReference type="ARBA" id="ARBA00022629"/>
    </source>
</evidence>
<dbReference type="InterPro" id="IPR018483">
    <property type="entry name" value="Carb_kinase_FGGY_CS"/>
</dbReference>
<dbReference type="GO" id="GO:0005524">
    <property type="term" value="F:ATP binding"/>
    <property type="evidence" value="ECO:0007669"/>
    <property type="project" value="UniProtKB-UniRule"/>
</dbReference>
<organism evidence="13 14">
    <name type="scientific">Plantimonas leprariae</name>
    <dbReference type="NCBI Taxonomy" id="2615207"/>
    <lineage>
        <taxon>Bacteria</taxon>
        <taxon>Pseudomonadati</taxon>
        <taxon>Pseudomonadota</taxon>
        <taxon>Alphaproteobacteria</taxon>
        <taxon>Hyphomicrobiales</taxon>
        <taxon>Aurantimonadaceae</taxon>
        <taxon>Plantimonas</taxon>
    </lineage>
</organism>
<dbReference type="Pfam" id="PF02782">
    <property type="entry name" value="FGGY_C"/>
    <property type="match status" value="1"/>
</dbReference>
<dbReference type="InterPro" id="IPR018484">
    <property type="entry name" value="FGGY_N"/>
</dbReference>
<keyword evidence="7 8" id="KW-0119">Carbohydrate metabolism</keyword>
<keyword evidence="2 8" id="KW-0859">Xylose metabolism</keyword>
<sequence length="490" mass="52002">MANYLGLDLGTSSLKVLIIDENQQPIATATAPLTVQRPEFGWSEQDPASWIEACRTAIAELKETHGAALTAVEGIGLSGHMHGATILGEGDEVLRPCILWNDTRSHREAAELDDEEARRITGNIVFPGFTAPKLAWVRRNEPEVFGRVRRVLLPKDYLRLWLTGEAVSEMSDAAGTSWLDTGRRDWSERMLERTGLTREHMPALVEGGESSGTLRAELASEWGIAGRVVVAGGGGDNAASACGVGVVKPGTGFLSLGTSGVLFTAAESYAPRPETAIHTFCHALPNTWHQMGVTLSAAGSIEWLSQFLREKPAELTGTLGESCEASGRLLFLPYLAGERTPHNDAAVRGVLVGLEASTDRRDVTRAVLEGVAFSMRDCLEAGGGVGSVTRLVAVGAGSRSAYWLDLMANALQCQIALPAAGDFGAALGAARLGLVAATGADPAAVMTEPPTARVFEPRAELAGAFAEAYGRYRSLYPAIRDWQARAGQPA</sequence>
<dbReference type="Proteomes" id="UP000432089">
    <property type="component" value="Unassembled WGS sequence"/>
</dbReference>
<name>A0A7V7PPY3_9HYPH</name>
<dbReference type="InterPro" id="IPR043129">
    <property type="entry name" value="ATPase_NBD"/>
</dbReference>
<feature type="active site" description="Proton acceptor" evidence="8">
    <location>
        <position position="236"/>
    </location>
</feature>
<comment type="similarity">
    <text evidence="1 8 9">Belongs to the FGGY kinase family.</text>
</comment>
<feature type="binding site" evidence="8">
    <location>
        <begin position="81"/>
        <end position="82"/>
    </location>
    <ligand>
        <name>substrate</name>
    </ligand>
</feature>
<feature type="site" description="Important for activity" evidence="8">
    <location>
        <position position="8"/>
    </location>
</feature>
<evidence type="ECO:0000259" key="11">
    <source>
        <dbReference type="Pfam" id="PF00370"/>
    </source>
</evidence>
<keyword evidence="6 8" id="KW-0067">ATP-binding</keyword>
<evidence type="ECO:0000256" key="6">
    <source>
        <dbReference type="ARBA" id="ARBA00022840"/>
    </source>
</evidence>
<dbReference type="HAMAP" id="MF_02220">
    <property type="entry name" value="XylB"/>
    <property type="match status" value="1"/>
</dbReference>
<dbReference type="PROSITE" id="PS00445">
    <property type="entry name" value="FGGY_KINASES_2"/>
    <property type="match status" value="1"/>
</dbReference>
<evidence type="ECO:0000256" key="9">
    <source>
        <dbReference type="RuleBase" id="RU003733"/>
    </source>
</evidence>
<dbReference type="Pfam" id="PF00370">
    <property type="entry name" value="FGGY_N"/>
    <property type="match status" value="1"/>
</dbReference>
<comment type="caution">
    <text evidence="13">The sequence shown here is derived from an EMBL/GenBank/DDBJ whole genome shotgun (WGS) entry which is preliminary data.</text>
</comment>
<comment type="function">
    <text evidence="8">Catalyzes the phosphorylation of D-xylulose to D-xylulose 5-phosphate.</text>
</comment>
<evidence type="ECO:0000256" key="7">
    <source>
        <dbReference type="ARBA" id="ARBA00023277"/>
    </source>
</evidence>
<dbReference type="Gene3D" id="3.30.420.40">
    <property type="match status" value="2"/>
</dbReference>
<dbReference type="EC" id="2.7.1.17" evidence="8 10"/>
<dbReference type="GO" id="GO:0004856">
    <property type="term" value="F:D-xylulokinase activity"/>
    <property type="evidence" value="ECO:0007669"/>
    <property type="project" value="UniProtKB-UniRule"/>
</dbReference>
<protein>
    <recommendedName>
        <fullName evidence="8 10">Xylulose kinase</fullName>
        <shortName evidence="8 10">Xylulokinase</shortName>
        <ecNumber evidence="8 10">2.7.1.17</ecNumber>
    </recommendedName>
</protein>
<evidence type="ECO:0000256" key="10">
    <source>
        <dbReference type="RuleBase" id="RU364073"/>
    </source>
</evidence>
<dbReference type="InterPro" id="IPR006000">
    <property type="entry name" value="Xylulokinase"/>
</dbReference>
<dbReference type="RefSeq" id="WP_150969560.1">
    <property type="nucleotide sequence ID" value="NZ_VZDO01000006.1"/>
</dbReference>
<dbReference type="SUPFAM" id="SSF53067">
    <property type="entry name" value="Actin-like ATPase domain"/>
    <property type="match status" value="2"/>
</dbReference>
<evidence type="ECO:0000256" key="8">
    <source>
        <dbReference type="HAMAP-Rule" id="MF_02220"/>
    </source>
</evidence>
<keyword evidence="14" id="KW-1185">Reference proteome</keyword>
<dbReference type="PANTHER" id="PTHR43095">
    <property type="entry name" value="SUGAR KINASE"/>
    <property type="match status" value="1"/>
</dbReference>
<keyword evidence="4 8" id="KW-0547">Nucleotide-binding</keyword>
<dbReference type="InterPro" id="IPR000577">
    <property type="entry name" value="Carb_kinase_FGGY"/>
</dbReference>
<dbReference type="PIRSF" id="PIRSF000538">
    <property type="entry name" value="GlpK"/>
    <property type="match status" value="1"/>
</dbReference>
<evidence type="ECO:0000313" key="13">
    <source>
        <dbReference type="EMBL" id="KAB0680104.1"/>
    </source>
</evidence>
<dbReference type="NCBIfam" id="TIGR01312">
    <property type="entry name" value="XylB"/>
    <property type="match status" value="1"/>
</dbReference>
<dbReference type="InterPro" id="IPR050406">
    <property type="entry name" value="FGGY_Carb_Kinase"/>
</dbReference>
<evidence type="ECO:0000256" key="3">
    <source>
        <dbReference type="ARBA" id="ARBA00022679"/>
    </source>
</evidence>
<accession>A0A7V7PPY3</accession>
<dbReference type="GO" id="GO:0042732">
    <property type="term" value="P:D-xylose metabolic process"/>
    <property type="evidence" value="ECO:0007669"/>
    <property type="project" value="UniProtKB-KW"/>
</dbReference>
<dbReference type="PANTHER" id="PTHR43095:SF6">
    <property type="entry name" value="XYLULOSE KINASE"/>
    <property type="match status" value="1"/>
</dbReference>
<comment type="catalytic activity">
    <reaction evidence="8 10">
        <text>D-xylulose + ATP = D-xylulose 5-phosphate + ADP + H(+)</text>
        <dbReference type="Rhea" id="RHEA:10964"/>
        <dbReference type="ChEBI" id="CHEBI:15378"/>
        <dbReference type="ChEBI" id="CHEBI:17140"/>
        <dbReference type="ChEBI" id="CHEBI:30616"/>
        <dbReference type="ChEBI" id="CHEBI:57737"/>
        <dbReference type="ChEBI" id="CHEBI:456216"/>
        <dbReference type="EC" id="2.7.1.17"/>
    </reaction>
</comment>
<evidence type="ECO:0000313" key="14">
    <source>
        <dbReference type="Proteomes" id="UP000432089"/>
    </source>
</evidence>
<dbReference type="EMBL" id="VZDO01000006">
    <property type="protein sequence ID" value="KAB0680104.1"/>
    <property type="molecule type" value="Genomic_DNA"/>
</dbReference>
<feature type="domain" description="Carbohydrate kinase FGGY C-terminal" evidence="12">
    <location>
        <begin position="254"/>
        <end position="437"/>
    </location>
</feature>
<keyword evidence="3 8" id="KW-0808">Transferase</keyword>
<dbReference type="PROSITE" id="PS00933">
    <property type="entry name" value="FGGY_KINASES_1"/>
    <property type="match status" value="1"/>
</dbReference>
<evidence type="ECO:0000259" key="12">
    <source>
        <dbReference type="Pfam" id="PF02782"/>
    </source>
</evidence>
<gene>
    <name evidence="8 10 13" type="primary">xylB</name>
    <name evidence="13" type="ORF">F6X38_09875</name>
</gene>
<keyword evidence="5 8" id="KW-0418">Kinase</keyword>
<dbReference type="InterPro" id="IPR018485">
    <property type="entry name" value="FGGY_C"/>
</dbReference>
<proteinExistence type="inferred from homology"/>
<dbReference type="GO" id="GO:0005998">
    <property type="term" value="P:xylulose catabolic process"/>
    <property type="evidence" value="ECO:0007669"/>
    <property type="project" value="UniProtKB-UniRule"/>
</dbReference>
<feature type="domain" description="Carbohydrate kinase FGGY N-terminal" evidence="11">
    <location>
        <begin position="4"/>
        <end position="243"/>
    </location>
</feature>
<evidence type="ECO:0000256" key="5">
    <source>
        <dbReference type="ARBA" id="ARBA00022777"/>
    </source>
</evidence>
<evidence type="ECO:0000256" key="1">
    <source>
        <dbReference type="ARBA" id="ARBA00009156"/>
    </source>
</evidence>
<dbReference type="CDD" id="cd07808">
    <property type="entry name" value="ASKHA_NBD_FGGY_EcXK-like"/>
    <property type="match status" value="1"/>
</dbReference>